<dbReference type="Gene3D" id="3.10.105.10">
    <property type="entry name" value="Dipeptide-binding Protein, Domain 3"/>
    <property type="match status" value="1"/>
</dbReference>
<dbReference type="OrthoDB" id="5240629at2"/>
<sequence>MTSQRSPRRRRIAAATVVVGALMATAACGGDKDDKGGGGDGAGYNAGMTGIANKSTKKGGTLRFIGKQDFDSLDPQRQYYGMAWDFSRFYARQLISYEPKPGSNKLVPDLATDLGKISDDGKTYTYTLRDGVTWEDGSPITSKDIKYGIERLWAKDVISGGPTYLVDVLDPKGKYKGPYKDKTKDKLGLSAIETPDDKTITFHLAKPNGDFEQLLAMPAGSPVKQSADKGAQYANHPMSSGPYKFTSYKAGKSAELVRNDKWNKASDPIRPALPDRITVTINSNVEAIDKLLIKGDYDVDLNGTGMTGSGRAQALKEHKANVDNIQTSFTRYVDIATKVAPFDNIHCRKAVFYAADYKSLQTARGGPEAGGELAPNMLPKSVAGSDDYDPYGVLKRGGKPDVAKAREELKACGKPDGFSTTIVARNNQPGEVEGAESLQQSLGKVGIKAEVDPIDGAQSAGITGSPSVVKKKGYGLSVTGWGPDFPTGQGFSRPLVDGRFIQQSGNYNYSETNDAQINKYFDEALAETDPAKAAEIYKKMNHRVSDLAVEMAFVYEKNFSWRGSRLTNAYSSPAYNGRYDYVSLGVK</sequence>
<evidence type="ECO:0000313" key="3">
    <source>
        <dbReference type="EMBL" id="TGB14163.1"/>
    </source>
</evidence>
<dbReference type="PANTHER" id="PTHR30290">
    <property type="entry name" value="PERIPLASMIC BINDING COMPONENT OF ABC TRANSPORTER"/>
    <property type="match status" value="1"/>
</dbReference>
<organism evidence="3 4">
    <name type="scientific">Streptomyces palmae</name>
    <dbReference type="NCBI Taxonomy" id="1701085"/>
    <lineage>
        <taxon>Bacteria</taxon>
        <taxon>Bacillati</taxon>
        <taxon>Actinomycetota</taxon>
        <taxon>Actinomycetes</taxon>
        <taxon>Kitasatosporales</taxon>
        <taxon>Streptomycetaceae</taxon>
        <taxon>Streptomyces</taxon>
    </lineage>
</organism>
<dbReference type="AlphaFoldDB" id="A0A4Z0HFV7"/>
<dbReference type="EMBL" id="SRID01000054">
    <property type="protein sequence ID" value="TGB14163.1"/>
    <property type="molecule type" value="Genomic_DNA"/>
</dbReference>
<dbReference type="PIRSF" id="PIRSF002741">
    <property type="entry name" value="MppA"/>
    <property type="match status" value="1"/>
</dbReference>
<dbReference type="Pfam" id="PF00496">
    <property type="entry name" value="SBP_bac_5"/>
    <property type="match status" value="1"/>
</dbReference>
<dbReference type="InterPro" id="IPR000914">
    <property type="entry name" value="SBP_5_dom"/>
</dbReference>
<dbReference type="PROSITE" id="PS51257">
    <property type="entry name" value="PROKAR_LIPOPROTEIN"/>
    <property type="match status" value="1"/>
</dbReference>
<feature type="signal peptide" evidence="1">
    <location>
        <begin position="1"/>
        <end position="26"/>
    </location>
</feature>
<dbReference type="GO" id="GO:0043190">
    <property type="term" value="C:ATP-binding cassette (ABC) transporter complex"/>
    <property type="evidence" value="ECO:0007669"/>
    <property type="project" value="InterPro"/>
</dbReference>
<dbReference type="GO" id="GO:1904680">
    <property type="term" value="F:peptide transmembrane transporter activity"/>
    <property type="evidence" value="ECO:0007669"/>
    <property type="project" value="TreeGrafter"/>
</dbReference>
<dbReference type="RefSeq" id="WP_135338399.1">
    <property type="nucleotide sequence ID" value="NZ_JBHLTX010000026.1"/>
</dbReference>
<dbReference type="InterPro" id="IPR039424">
    <property type="entry name" value="SBP_5"/>
</dbReference>
<feature type="chain" id="PRO_5021480456" evidence="1">
    <location>
        <begin position="27"/>
        <end position="587"/>
    </location>
</feature>
<gene>
    <name evidence="3" type="ORF">E4099_08725</name>
</gene>
<dbReference type="Proteomes" id="UP000297948">
    <property type="component" value="Unassembled WGS sequence"/>
</dbReference>
<dbReference type="Gene3D" id="3.40.190.10">
    <property type="entry name" value="Periplasmic binding protein-like II"/>
    <property type="match status" value="1"/>
</dbReference>
<dbReference type="GO" id="GO:0042597">
    <property type="term" value="C:periplasmic space"/>
    <property type="evidence" value="ECO:0007669"/>
    <property type="project" value="UniProtKB-ARBA"/>
</dbReference>
<name>A0A4Z0HFV7_9ACTN</name>
<dbReference type="SUPFAM" id="SSF53850">
    <property type="entry name" value="Periplasmic binding protein-like II"/>
    <property type="match status" value="1"/>
</dbReference>
<dbReference type="InterPro" id="IPR030678">
    <property type="entry name" value="Peptide/Ni-bd"/>
</dbReference>
<evidence type="ECO:0000259" key="2">
    <source>
        <dbReference type="Pfam" id="PF00496"/>
    </source>
</evidence>
<dbReference type="CDD" id="cd08506">
    <property type="entry name" value="PBP2_clavulanate_OppA2"/>
    <property type="match status" value="1"/>
</dbReference>
<comment type="caution">
    <text evidence="3">The sequence shown here is derived from an EMBL/GenBank/DDBJ whole genome shotgun (WGS) entry which is preliminary data.</text>
</comment>
<dbReference type="PANTHER" id="PTHR30290:SF83">
    <property type="entry name" value="ABC TRANSPORTER SUBSTRATE-BINDING PROTEIN"/>
    <property type="match status" value="1"/>
</dbReference>
<evidence type="ECO:0000313" key="4">
    <source>
        <dbReference type="Proteomes" id="UP000297948"/>
    </source>
</evidence>
<dbReference type="GO" id="GO:0015833">
    <property type="term" value="P:peptide transport"/>
    <property type="evidence" value="ECO:0007669"/>
    <property type="project" value="TreeGrafter"/>
</dbReference>
<keyword evidence="1" id="KW-0732">Signal</keyword>
<evidence type="ECO:0000256" key="1">
    <source>
        <dbReference type="SAM" id="SignalP"/>
    </source>
</evidence>
<accession>A0A4Z0HFV7</accession>
<feature type="domain" description="Solute-binding protein family 5" evidence="2">
    <location>
        <begin position="105"/>
        <end position="498"/>
    </location>
</feature>
<proteinExistence type="predicted"/>
<protein>
    <submittedName>
        <fullName evidence="3">ABC transporter substrate-binding protein</fullName>
    </submittedName>
</protein>
<keyword evidence="4" id="KW-1185">Reference proteome</keyword>
<reference evidence="3 4" key="1">
    <citation type="submission" date="2019-03" db="EMBL/GenBank/DDBJ databases">
        <authorList>
            <person name="Gonzalez-Pimentel J.L."/>
        </authorList>
    </citation>
    <scope>NUCLEOTIDE SEQUENCE [LARGE SCALE GENOMIC DNA]</scope>
    <source>
        <strain evidence="3 4">JCM 31289</strain>
    </source>
</reference>